<dbReference type="PATRIC" id="fig|80852.17.peg.791"/>
<evidence type="ECO:0000313" key="1">
    <source>
        <dbReference type="EMBL" id="CED70871.1"/>
    </source>
</evidence>
<dbReference type="HOGENOM" id="CLU_116159_0_0_6"/>
<keyword evidence="2" id="KW-1185">Reference proteome</keyword>
<sequence length="154" mass="18158">MYKYFTPKIVRRALNIWPPFWGAGISIQTIAPDFQEVRVILKDRFWNRNANRSQYGGSIFSMTDPVFSLMLMGILREEYFVWDKQSEIDFISPGTSDLNAHFLISDEKIEEIKQLTESGEKCFPKFEVCIYDKKGKVVARVNRTLYVRKKPEFR</sequence>
<organism evidence="1 2">
    <name type="scientific">Aliivibrio wodanis</name>
    <dbReference type="NCBI Taxonomy" id="80852"/>
    <lineage>
        <taxon>Bacteria</taxon>
        <taxon>Pseudomonadati</taxon>
        <taxon>Pseudomonadota</taxon>
        <taxon>Gammaproteobacteria</taxon>
        <taxon>Vibrionales</taxon>
        <taxon>Vibrionaceae</taxon>
        <taxon>Aliivibrio</taxon>
    </lineage>
</organism>
<dbReference type="EMBL" id="LN554846">
    <property type="protein sequence ID" value="CED70871.1"/>
    <property type="molecule type" value="Genomic_DNA"/>
</dbReference>
<dbReference type="InterPro" id="IPR029069">
    <property type="entry name" value="HotDog_dom_sf"/>
</dbReference>
<dbReference type="AlphaFoldDB" id="A0A090IJS9"/>
<evidence type="ECO:0008006" key="3">
    <source>
        <dbReference type="Google" id="ProtNLM"/>
    </source>
</evidence>
<gene>
    <name evidence="1" type="ORF">AWOD_I_0778</name>
</gene>
<name>A0A090IJS9_9GAMM</name>
<dbReference type="GeneID" id="28540347"/>
<dbReference type="OrthoDB" id="9814774at2"/>
<dbReference type="KEGG" id="awd:AWOD_I_0778"/>
<accession>A0A090IJS9</accession>
<dbReference type="InterPro" id="IPR027961">
    <property type="entry name" value="DUF4442"/>
</dbReference>
<dbReference type="Proteomes" id="UP000032427">
    <property type="component" value="Chromosome 1"/>
</dbReference>
<proteinExistence type="predicted"/>
<evidence type="ECO:0000313" key="2">
    <source>
        <dbReference type="Proteomes" id="UP000032427"/>
    </source>
</evidence>
<dbReference type="Pfam" id="PF14539">
    <property type="entry name" value="DUF4442"/>
    <property type="match status" value="1"/>
</dbReference>
<dbReference type="STRING" id="80852.AWOD_I_0778"/>
<dbReference type="Gene3D" id="3.10.129.10">
    <property type="entry name" value="Hotdog Thioesterase"/>
    <property type="match status" value="1"/>
</dbReference>
<protein>
    <recommendedName>
        <fullName evidence="3">DUF4442 domain-containing protein</fullName>
    </recommendedName>
</protein>
<reference evidence="2" key="1">
    <citation type="submission" date="2014-09" db="EMBL/GenBank/DDBJ databases">
        <authorList>
            <person name="Hjerde E."/>
        </authorList>
    </citation>
    <scope>NUCLEOTIDE SEQUENCE [LARGE SCALE GENOMIC DNA]</scope>
    <source>
        <strain evidence="2">06/09/139</strain>
    </source>
</reference>
<dbReference type="SUPFAM" id="SSF54637">
    <property type="entry name" value="Thioesterase/thiol ester dehydrase-isomerase"/>
    <property type="match status" value="1"/>
</dbReference>